<dbReference type="InterPro" id="IPR050843">
    <property type="entry name" value="Glycosyl_Hydrlase_38"/>
</dbReference>
<dbReference type="AlphaFoldDB" id="Q4S452"/>
<keyword evidence="5 6" id="KW-0326">Glycosidase</keyword>
<gene>
    <name evidence="9" type="ORF">GSTENG00024349001</name>
</gene>
<dbReference type="SUPFAM" id="SSF88713">
    <property type="entry name" value="Glycoside hydrolase/deacetylase"/>
    <property type="match status" value="1"/>
</dbReference>
<dbReference type="InterPro" id="IPR011330">
    <property type="entry name" value="Glyco_hydro/deAcase_b/a-brl"/>
</dbReference>
<dbReference type="GO" id="GO:0004559">
    <property type="term" value="F:alpha-mannosidase activity"/>
    <property type="evidence" value="ECO:0007669"/>
    <property type="project" value="InterPro"/>
</dbReference>
<reference evidence="9" key="1">
    <citation type="journal article" date="2004" name="Nature">
        <title>Genome duplication in the teleost fish Tetraodon nigroviridis reveals the early vertebrate proto-karyotype.</title>
        <authorList>
            <person name="Jaillon O."/>
            <person name="Aury J.-M."/>
            <person name="Brunet F."/>
            <person name="Petit J.-L."/>
            <person name="Stange-Thomann N."/>
            <person name="Mauceli E."/>
            <person name="Bouneau L."/>
            <person name="Fischer C."/>
            <person name="Ozouf-Costaz C."/>
            <person name="Bernot A."/>
            <person name="Nicaud S."/>
            <person name="Jaffe D."/>
            <person name="Fisher S."/>
            <person name="Lutfalla G."/>
            <person name="Dossat C."/>
            <person name="Segurens B."/>
            <person name="Dasilva C."/>
            <person name="Salanoubat M."/>
            <person name="Levy M."/>
            <person name="Boudet N."/>
            <person name="Castellano S."/>
            <person name="Anthouard V."/>
            <person name="Jubin C."/>
            <person name="Castelli V."/>
            <person name="Katinka M."/>
            <person name="Vacherie B."/>
            <person name="Biemont C."/>
            <person name="Skalli Z."/>
            <person name="Cattolico L."/>
            <person name="Poulain J."/>
            <person name="De Berardinis V."/>
            <person name="Cruaud C."/>
            <person name="Duprat S."/>
            <person name="Brottier P."/>
            <person name="Coutanceau J.-P."/>
            <person name="Gouzy J."/>
            <person name="Parra G."/>
            <person name="Lardier G."/>
            <person name="Chapple C."/>
            <person name="McKernan K.J."/>
            <person name="McEwan P."/>
            <person name="Bosak S."/>
            <person name="Kellis M."/>
            <person name="Volff J.-N."/>
            <person name="Guigo R."/>
            <person name="Zody M.C."/>
            <person name="Mesirov J."/>
            <person name="Lindblad-Toh K."/>
            <person name="Birren B."/>
            <person name="Nusbaum C."/>
            <person name="Kahn D."/>
            <person name="Robinson-Rechavi M."/>
            <person name="Laudet V."/>
            <person name="Schachter V."/>
            <person name="Quetier F."/>
            <person name="Saurin W."/>
            <person name="Scarpelli C."/>
            <person name="Wincker P."/>
            <person name="Lander E.S."/>
            <person name="Weissenbach J."/>
            <person name="Roest Crollius H."/>
        </authorList>
    </citation>
    <scope>NUCLEOTIDE SEQUENCE [LARGE SCALE GENOMIC DNA]</scope>
</reference>
<feature type="region of interest" description="Disordered" evidence="7">
    <location>
        <begin position="1011"/>
        <end position="1030"/>
    </location>
</feature>
<evidence type="ECO:0000256" key="2">
    <source>
        <dbReference type="ARBA" id="ARBA00022723"/>
    </source>
</evidence>
<evidence type="ECO:0000313" key="9">
    <source>
        <dbReference type="EMBL" id="CAG04580.1"/>
    </source>
</evidence>
<reference evidence="9" key="2">
    <citation type="submission" date="2004-02" db="EMBL/GenBank/DDBJ databases">
        <authorList>
            <consortium name="Genoscope"/>
            <consortium name="Whitehead Institute Centre for Genome Research"/>
        </authorList>
    </citation>
    <scope>NUCLEOTIDE SEQUENCE</scope>
</reference>
<feature type="region of interest" description="Disordered" evidence="7">
    <location>
        <begin position="1048"/>
        <end position="1099"/>
    </location>
</feature>
<dbReference type="Gene3D" id="3.20.110.10">
    <property type="entry name" value="Glycoside hydrolase 38, N terminal domain"/>
    <property type="match status" value="1"/>
</dbReference>
<sequence>MHAYAANVYTSVTEQLSKAVERRFIAVEQEFFRLWWDTVATDTLKRQVRQLVKEGRLEFVIGGQVMHDEAVTDLEDQILQMTEGHGFLYETFGVRPQFSWHVDPFGASATTPVLFALAGFNAHVISRIDYDLKEAMQKDKKLQFVWEGSPSLKEKQLIFTHTMDQFSYCTPSHLPFSNRSGFYWNGVALFPDPPKDGVYPNMSLPVTKETVHAYAQTMVENIKQRAAWFRTNHVLWPWGCDKQFYNSSVQFSNMDPLMTYINHNSQEFGVTVQYATLSEYFQAVHQSDLVWEQRGSEDFLPYSTEPHQAWTGFYASRNVLKGVARRASSQLHAAETLFTRYRISFPDGPVAKDWAMDKLRALRWAVSEVQHHDGITGTESPKVADMYLQHLGQAMMEVEELLAALFLLPRGLGASQNLHRKTDVAEGLEQHVIVYNPLAWNITTIVNVTVTFPYAAVFDDDGQPVSAQIQQSAQSNGTFDLFMVVELGGLQHREYLVRVSEKPCSRKSECGHTYRAKGVLFERRRVGGSLKTGRRLLPVLNECYKLMLDQDTNMLHSITHLQDKRRVRMTQDFWEYHANGDIGAGPISDNYIFTANTSAVRAYKAVEMEIIPGKIVTEIRQRFFRSGKSTFNSKVFPVKKPKVLPVHRSREESDRDYAFSITTRVPECYGTRVRCHRLEQTYSLGPLRLNTEVVLRSSTSLQNNRTVFTDDNGYQMMERRHRTFVNNTVARNFFPMVRAAYAEDRLSRLVLVSDRAHGVSSQANGQLEVLLLTNRSMKQGENVSHLKTAALTHQVMLHRRLWNNLPWNLGYNLTLNDSSVVRPTLWVMLGSIGATSKLHQREAIELQHRPVVMVIDTPERVQQVRKPRQGFPLLPVSLPPNLHLLSFSISGWNYSSDHDVHLRRVQSGEDLHSEPDYRRVLLRIMHIFEEGEDAELSKPVTINMKEVLRGVGEVRTLEERSLTGTWDISSLQRWKWKTTKSQETRGELYPVFTGWLHQVRAALRLDPLEPRAPGQHRRHRLHGQGHPHEAQVHRRLADTRCSCVGHRQRAGVPVHRSVPVQSLRPGHALHQKPPPPRPLLCHRRPPELPGDLRGLRQQG</sequence>
<dbReference type="GO" id="GO:0046872">
    <property type="term" value="F:metal ion binding"/>
    <property type="evidence" value="ECO:0007669"/>
    <property type="project" value="UniProtKB-KW"/>
</dbReference>
<dbReference type="Pfam" id="PF09261">
    <property type="entry name" value="Alpha-mann_mid"/>
    <property type="match status" value="1"/>
</dbReference>
<comment type="cofactor">
    <cofactor evidence="6">
        <name>Zn(2+)</name>
        <dbReference type="ChEBI" id="CHEBI:29105"/>
    </cofactor>
    <text evidence="6">Binds 1 zinc ion per subunit.</text>
</comment>
<evidence type="ECO:0000256" key="1">
    <source>
        <dbReference type="ARBA" id="ARBA00009792"/>
    </source>
</evidence>
<dbReference type="GO" id="GO:0030246">
    <property type="term" value="F:carbohydrate binding"/>
    <property type="evidence" value="ECO:0007669"/>
    <property type="project" value="InterPro"/>
</dbReference>
<dbReference type="InterPro" id="IPR028995">
    <property type="entry name" value="Glyco_hydro_57/38_cen_sf"/>
</dbReference>
<evidence type="ECO:0000256" key="7">
    <source>
        <dbReference type="SAM" id="MobiDB-lite"/>
    </source>
</evidence>
<dbReference type="Gene3D" id="2.60.40.1180">
    <property type="entry name" value="Golgi alpha-mannosidase II"/>
    <property type="match status" value="1"/>
</dbReference>
<dbReference type="GO" id="GO:0006013">
    <property type="term" value="P:mannose metabolic process"/>
    <property type="evidence" value="ECO:0007669"/>
    <property type="project" value="InterPro"/>
</dbReference>
<dbReference type="OrthoDB" id="2016903at2759"/>
<dbReference type="EMBL" id="CAAE01014744">
    <property type="protein sequence ID" value="CAG04580.1"/>
    <property type="molecule type" value="Genomic_DNA"/>
</dbReference>
<dbReference type="Gene3D" id="2.70.98.30">
    <property type="entry name" value="Golgi alpha-mannosidase II, domain 4"/>
    <property type="match status" value="1"/>
</dbReference>
<dbReference type="KEGG" id="tng:GSTEN00024349G001"/>
<dbReference type="Gene3D" id="2.60.40.1360">
    <property type="match status" value="1"/>
</dbReference>
<keyword evidence="4 6" id="KW-0862">Zinc</keyword>
<dbReference type="GO" id="GO:0005764">
    <property type="term" value="C:lysosome"/>
    <property type="evidence" value="ECO:0007669"/>
    <property type="project" value="TreeGrafter"/>
</dbReference>
<dbReference type="SUPFAM" id="SSF88688">
    <property type="entry name" value="Families 57/38 glycoside transferase middle domain"/>
    <property type="match status" value="1"/>
</dbReference>
<proteinExistence type="inferred from homology"/>
<dbReference type="Pfam" id="PF07748">
    <property type="entry name" value="Glyco_hydro_38C"/>
    <property type="match status" value="1"/>
</dbReference>
<evidence type="ECO:0000256" key="6">
    <source>
        <dbReference type="RuleBase" id="RU361199"/>
    </source>
</evidence>
<accession>Q4S452</accession>
<evidence type="ECO:0000259" key="8">
    <source>
        <dbReference type="SMART" id="SM00872"/>
    </source>
</evidence>
<dbReference type="InterPro" id="IPR037094">
    <property type="entry name" value="Glyco_hydro_38_cen_sf"/>
</dbReference>
<dbReference type="FunFam" id="3.20.110.10:FF:000004">
    <property type="entry name" value="Alpha-mannosidase"/>
    <property type="match status" value="1"/>
</dbReference>
<dbReference type="InterPro" id="IPR027291">
    <property type="entry name" value="Glyco_hydro_38_N_sf"/>
</dbReference>
<dbReference type="Pfam" id="PF01074">
    <property type="entry name" value="Glyco_hydro_38N"/>
    <property type="match status" value="1"/>
</dbReference>
<dbReference type="InterPro" id="IPR011013">
    <property type="entry name" value="Gal_mutarotase_sf_dom"/>
</dbReference>
<dbReference type="InterPro" id="IPR013780">
    <property type="entry name" value="Glyco_hydro_b"/>
</dbReference>
<keyword evidence="2 6" id="KW-0479">Metal-binding</keyword>
<evidence type="ECO:0000256" key="3">
    <source>
        <dbReference type="ARBA" id="ARBA00022801"/>
    </source>
</evidence>
<dbReference type="SUPFAM" id="SSF74650">
    <property type="entry name" value="Galactose mutarotase-like"/>
    <property type="match status" value="1"/>
</dbReference>
<dbReference type="PANTHER" id="PTHR11607">
    <property type="entry name" value="ALPHA-MANNOSIDASE"/>
    <property type="match status" value="1"/>
</dbReference>
<keyword evidence="3 6" id="KW-0378">Hydrolase</keyword>
<dbReference type="InterPro" id="IPR000602">
    <property type="entry name" value="Glyco_hydro_38_N"/>
</dbReference>
<feature type="compositionally biased region" description="Basic residues" evidence="7">
    <location>
        <begin position="1014"/>
        <end position="1025"/>
    </location>
</feature>
<name>Q4S452_TETNG</name>
<dbReference type="SMART" id="SM00872">
    <property type="entry name" value="Alpha-mann_mid"/>
    <property type="match status" value="1"/>
</dbReference>
<dbReference type="PANTHER" id="PTHR11607:SF28">
    <property type="entry name" value="EPIDIDYMIS-SPECIFIC ALPHA-MANNOSIDASE"/>
    <property type="match status" value="1"/>
</dbReference>
<dbReference type="InterPro" id="IPR015341">
    <property type="entry name" value="Glyco_hydro_38_cen"/>
</dbReference>
<dbReference type="Gene3D" id="1.20.1270.50">
    <property type="entry name" value="Glycoside hydrolase family 38, central domain"/>
    <property type="match status" value="1"/>
</dbReference>
<evidence type="ECO:0000256" key="4">
    <source>
        <dbReference type="ARBA" id="ARBA00022833"/>
    </source>
</evidence>
<comment type="similarity">
    <text evidence="1 6">Belongs to the glycosyl hydrolase 38 family.</text>
</comment>
<comment type="caution">
    <text evidence="9">The sequence shown here is derived from an EMBL/GenBank/DDBJ whole genome shotgun (WGS) entry which is preliminary data.</text>
</comment>
<dbReference type="EC" id="3.2.1.-" evidence="6"/>
<organism evidence="9">
    <name type="scientific">Tetraodon nigroviridis</name>
    <name type="common">Spotted green pufferfish</name>
    <name type="synonym">Chelonodon nigroviridis</name>
    <dbReference type="NCBI Taxonomy" id="99883"/>
    <lineage>
        <taxon>Eukaryota</taxon>
        <taxon>Metazoa</taxon>
        <taxon>Chordata</taxon>
        <taxon>Craniata</taxon>
        <taxon>Vertebrata</taxon>
        <taxon>Euteleostomi</taxon>
        <taxon>Actinopterygii</taxon>
        <taxon>Neopterygii</taxon>
        <taxon>Teleostei</taxon>
        <taxon>Neoteleostei</taxon>
        <taxon>Acanthomorphata</taxon>
        <taxon>Eupercaria</taxon>
        <taxon>Tetraodontiformes</taxon>
        <taxon>Tetradontoidea</taxon>
        <taxon>Tetraodontidae</taxon>
        <taxon>Tetraodon</taxon>
    </lineage>
</organism>
<dbReference type="InterPro" id="IPR011682">
    <property type="entry name" value="Glyco_hydro_38_C"/>
</dbReference>
<feature type="domain" description="Glycoside hydrolase family 38 central" evidence="8">
    <location>
        <begin position="308"/>
        <end position="391"/>
    </location>
</feature>
<evidence type="ECO:0000256" key="5">
    <source>
        <dbReference type="ARBA" id="ARBA00023295"/>
    </source>
</evidence>
<protein>
    <recommendedName>
        <fullName evidence="6">Alpha-mannosidase</fullName>
        <ecNumber evidence="6">3.2.1.-</ecNumber>
    </recommendedName>
</protein>